<dbReference type="VEuPathDB" id="VectorBase:AMIN003923"/>
<dbReference type="Pfam" id="PF06477">
    <property type="entry name" value="DUF1091"/>
    <property type="match status" value="2"/>
</dbReference>
<keyword evidence="2" id="KW-1185">Reference proteome</keyword>
<dbReference type="AlphaFoldDB" id="A0A182W0R4"/>
<evidence type="ECO:0000313" key="1">
    <source>
        <dbReference type="EnsemblMetazoa" id="AMIN003923-PA"/>
    </source>
</evidence>
<dbReference type="EnsemblMetazoa" id="AMIN003923-RA">
    <property type="protein sequence ID" value="AMIN003923-PA"/>
    <property type="gene ID" value="AMIN003923"/>
</dbReference>
<sequence>MKYCYRFNVLELSVRKEFLDLCWSGNGRRGHIMVRCPKLLLNFTILLSVCQAVHGEVIPYEEGLQNETRPFTIRVTRLNCINMPYEETVVNECRTILRLWYVFFDEVSGNYEEWRNDTRPVTIRFTRALCVGLPYPETVVKECGVTLRRNERTLIYVTIHLPKVYNFMIFQFRLHYKFTTYRPLLLDGEIEVCSLMRGTKLTPMDDYAYVVLKDLLPTAAHPCPHGVTTNEDEQENKTRPFSLRVVKLLCINQPYEETVVNECRVILRRNERSLIVASVTAPKVYVYILIQYKLYYKFTTYKPLLVDGELELCSYMRGPKTSPLENYALRVMKELLPNTIYPCPHGNKTYSERTEFKEEYAPKSVPAGDYRLDVRFANRLNVTLFWIQAFGTVRRRGVLGSIVCRITLGDVVALEEGLQNDTRPFTIRVTRLNCINMPYEETVVKECRIILRRNERSLLCVSVYVPKVYNYVLIQYKLYYKFTTYKPLLIDGHAEVCSYMRGPRVNPLKNYILAVMKELLPNTVHPCPHGNKTYSERTEFKEEYAPKSIPAGDYRLDLRFSNQLNVTLLWIQGFGTVRRKGILGSMLEW</sequence>
<name>A0A182W0R4_9DIPT</name>
<reference evidence="1" key="2">
    <citation type="submission" date="2020-05" db="UniProtKB">
        <authorList>
            <consortium name="EnsemblMetazoa"/>
        </authorList>
    </citation>
    <scope>IDENTIFICATION</scope>
    <source>
        <strain evidence="1">MINIMUS1</strain>
    </source>
</reference>
<proteinExistence type="predicted"/>
<protein>
    <submittedName>
        <fullName evidence="1">Uncharacterized protein</fullName>
    </submittedName>
</protein>
<evidence type="ECO:0000313" key="2">
    <source>
        <dbReference type="Proteomes" id="UP000075920"/>
    </source>
</evidence>
<dbReference type="PANTHER" id="PTHR20898">
    <property type="entry name" value="DAEDALUS ON 3-RELATED-RELATED"/>
    <property type="match status" value="1"/>
</dbReference>
<dbReference type="Proteomes" id="UP000075920">
    <property type="component" value="Unassembled WGS sequence"/>
</dbReference>
<accession>A0A182W0R4</accession>
<reference evidence="2" key="1">
    <citation type="submission" date="2013-03" db="EMBL/GenBank/DDBJ databases">
        <title>The Genome Sequence of Anopheles minimus MINIMUS1.</title>
        <authorList>
            <consortium name="The Broad Institute Genomics Platform"/>
            <person name="Neafsey D.E."/>
            <person name="Walton C."/>
            <person name="Walker B."/>
            <person name="Young S.K."/>
            <person name="Zeng Q."/>
            <person name="Gargeya S."/>
            <person name="Fitzgerald M."/>
            <person name="Haas B."/>
            <person name="Abouelleil A."/>
            <person name="Allen A.W."/>
            <person name="Alvarado L."/>
            <person name="Arachchi H.M."/>
            <person name="Berlin A.M."/>
            <person name="Chapman S.B."/>
            <person name="Gainer-Dewar J."/>
            <person name="Goldberg J."/>
            <person name="Griggs A."/>
            <person name="Gujja S."/>
            <person name="Hansen M."/>
            <person name="Howarth C."/>
            <person name="Imamovic A."/>
            <person name="Ireland A."/>
            <person name="Larimer J."/>
            <person name="McCowan C."/>
            <person name="Murphy C."/>
            <person name="Pearson M."/>
            <person name="Poon T.W."/>
            <person name="Priest M."/>
            <person name="Roberts A."/>
            <person name="Saif S."/>
            <person name="Shea T."/>
            <person name="Sisk P."/>
            <person name="Sykes S."/>
            <person name="Wortman J."/>
            <person name="Nusbaum C."/>
            <person name="Birren B."/>
        </authorList>
    </citation>
    <scope>NUCLEOTIDE SEQUENCE [LARGE SCALE GENOMIC DNA]</scope>
    <source>
        <strain evidence="2">MINIMUS1</strain>
    </source>
</reference>
<dbReference type="PANTHER" id="PTHR20898:SF0">
    <property type="entry name" value="DAEDALUS ON 3-RELATED"/>
    <property type="match status" value="1"/>
</dbReference>
<organism evidence="1 2">
    <name type="scientific">Anopheles minimus</name>
    <dbReference type="NCBI Taxonomy" id="112268"/>
    <lineage>
        <taxon>Eukaryota</taxon>
        <taxon>Metazoa</taxon>
        <taxon>Ecdysozoa</taxon>
        <taxon>Arthropoda</taxon>
        <taxon>Hexapoda</taxon>
        <taxon>Insecta</taxon>
        <taxon>Pterygota</taxon>
        <taxon>Neoptera</taxon>
        <taxon>Endopterygota</taxon>
        <taxon>Diptera</taxon>
        <taxon>Nematocera</taxon>
        <taxon>Culicoidea</taxon>
        <taxon>Culicidae</taxon>
        <taxon>Anophelinae</taxon>
        <taxon>Anopheles</taxon>
    </lineage>
</organism>
<dbReference type="InterPro" id="IPR010512">
    <property type="entry name" value="DUF1091"/>
</dbReference>